<evidence type="ECO:0000313" key="3">
    <source>
        <dbReference type="Proteomes" id="UP000650582"/>
    </source>
</evidence>
<feature type="compositionally biased region" description="Polar residues" evidence="1">
    <location>
        <begin position="902"/>
        <end position="920"/>
    </location>
</feature>
<reference evidence="2" key="1">
    <citation type="submission" date="2020-09" db="EMBL/GenBank/DDBJ databases">
        <title>Comparative genome analyses of four rice-infecting Rhizoctonia solani isolates reveal extensive enrichment of homogalacturonan modification genes.</title>
        <authorList>
            <person name="Lee D.-Y."/>
            <person name="Jeon J."/>
            <person name="Kim K.-T."/>
            <person name="Cheong K."/>
            <person name="Song H."/>
            <person name="Choi G."/>
            <person name="Ko J."/>
            <person name="Opiyo S.O."/>
            <person name="Zuo S."/>
            <person name="Madhav S."/>
            <person name="Lee Y.-H."/>
            <person name="Wang G.-L."/>
        </authorList>
    </citation>
    <scope>NUCLEOTIDE SEQUENCE</scope>
    <source>
        <strain evidence="2">AG1-IA YN-7</strain>
    </source>
</reference>
<dbReference type="InterPro" id="IPR017956">
    <property type="entry name" value="AT_hook_DNA-bd_motif"/>
</dbReference>
<proteinExistence type="predicted"/>
<feature type="compositionally biased region" description="Polar residues" evidence="1">
    <location>
        <begin position="226"/>
        <end position="240"/>
    </location>
</feature>
<feature type="compositionally biased region" description="Polar residues" evidence="1">
    <location>
        <begin position="1007"/>
        <end position="1024"/>
    </location>
</feature>
<organism evidence="2 3">
    <name type="scientific">Rhizoctonia solani</name>
    <dbReference type="NCBI Taxonomy" id="456999"/>
    <lineage>
        <taxon>Eukaryota</taxon>
        <taxon>Fungi</taxon>
        <taxon>Dikarya</taxon>
        <taxon>Basidiomycota</taxon>
        <taxon>Agaricomycotina</taxon>
        <taxon>Agaricomycetes</taxon>
        <taxon>Cantharellales</taxon>
        <taxon>Ceratobasidiaceae</taxon>
        <taxon>Rhizoctonia</taxon>
    </lineage>
</organism>
<feature type="compositionally biased region" description="Low complexity" evidence="1">
    <location>
        <begin position="959"/>
        <end position="976"/>
    </location>
</feature>
<feature type="compositionally biased region" description="Pro residues" evidence="1">
    <location>
        <begin position="629"/>
        <end position="643"/>
    </location>
</feature>
<evidence type="ECO:0000313" key="2">
    <source>
        <dbReference type="EMBL" id="KAF8678304.1"/>
    </source>
</evidence>
<feature type="compositionally biased region" description="Acidic residues" evidence="1">
    <location>
        <begin position="788"/>
        <end position="798"/>
    </location>
</feature>
<feature type="compositionally biased region" description="Acidic residues" evidence="1">
    <location>
        <begin position="808"/>
        <end position="824"/>
    </location>
</feature>
<feature type="compositionally biased region" description="Basic and acidic residues" evidence="1">
    <location>
        <begin position="850"/>
        <end position="863"/>
    </location>
</feature>
<sequence length="1202" mass="129082">MAAAAKVPVSRKRALSAAPPPSFEACVVTYFSQDRAFQRVFAETDIEGMKTVVREKLNLSPHAGVRLAQMVDGRRIDLEDDADFYAFQLGAQLKPELQVEVSVIVAPAAQLASPSVTATSINLERAPPPTLTQTGQDTVPQVEDSSASVPPPAKKKKKPRKSNLVIVENDTGGNGKPVEPIESTTTENSEGTKAKAKEATTAPFTTTTEPSKKPKSKAATKSTPPIDQQASSNSETSKQPTADVVTEAPPVPRKSTKSKKTTAPTPAPAAPESEPEPEPTPASGPTETIPETSSVPTDADAPQARSKKRGRKVAQDVDSQEPAVPEPTAQAAAEPPVKKRRKSKLESITDLGGTQSPVGTSLPPPVRSKRRGSTAASVPDTGKPVSVVGSATDILRRWGALSIANETAISGAVPSTATDVVEQSMETKGKAKRKRKKKDQVADDASTSTSAPVATPAETAQCLLCSSGPHEALNCPLLSQRDDETCKTVEGRIYHLEDTQGPTRIHQMLIGRLRSWLKETKKQVEAQNKSITPTPAPVVPQSASPVHSTPAPTRPKKSKLSSVAVSHQSEGSSTEDEDILKSVMESRIESPEEDDGEDEEMVDIPQPEPEPAPEPLREASPPSMIMATPSPPQPAPVPLPPSSPLAKKALLQSQRMSRSSVFALLDGLESEEAGEGEKDSSDDEASDLAQSTPSEVARRRHRKSVRLDVQDSDEEAAARGQALPQDHDESDVEMQDGDLTTLSQLLASPEPEEIVGVVDDDDIEEYDDDKEARNKSPDSAASSPIEAPDQEPVVEEVQDPVPAKQEEATETVQEEEPEPEQELEQESKQEPEPVSPAPKKRGRPPLSQAIKDERAAERGRIQAEKAALQDDTSAPKKRGRSSRSKGADEQTDVNVDHKPKSSAPSTQEKPVSVAGSQESAPRSRGRPRLSETVKAEREAEKERIRAERAIQRLEKKTAKANAKAAAKGKGADANAAVDEDSGDEGDTTVRQSPPAPEETIESPIVPTWSTLNNPSSSRHGSSQNDEIESSVVEAPRDVEEMDASGFQLSAVKPTPNTRSNGNGPVKPLFMPSSGLVPRFLPPSSPITSTPAPNKLQSLTQQTPSNTLQRRRSMGSASLPRFTDIKKNRDIEQRSRKERNRLLSSQPAIFDSSHEAKSKPNGPIEEVVMVESDEEEVDSSDEEAKKPKSQRKRPSALAYFSQR</sequence>
<dbReference type="Proteomes" id="UP000650582">
    <property type="component" value="Unassembled WGS sequence"/>
</dbReference>
<feature type="compositionally biased region" description="Acidic residues" evidence="1">
    <location>
        <begin position="750"/>
        <end position="769"/>
    </location>
</feature>
<accession>A0A8H7H844</accession>
<dbReference type="EMBL" id="JACYCC010000039">
    <property type="protein sequence ID" value="KAF8678304.1"/>
    <property type="molecule type" value="Genomic_DNA"/>
</dbReference>
<gene>
    <name evidence="2" type="ORF">RHS04_05584</name>
</gene>
<feature type="compositionally biased region" description="Acidic residues" evidence="1">
    <location>
        <begin position="591"/>
        <end position="602"/>
    </location>
</feature>
<comment type="caution">
    <text evidence="2">The sequence shown here is derived from an EMBL/GenBank/DDBJ whole genome shotgun (WGS) entry which is preliminary data.</text>
</comment>
<feature type="compositionally biased region" description="Polar residues" evidence="1">
    <location>
        <begin position="1094"/>
        <end position="1107"/>
    </location>
</feature>
<feature type="compositionally biased region" description="Acidic residues" evidence="1">
    <location>
        <begin position="1170"/>
        <end position="1180"/>
    </location>
</feature>
<feature type="region of interest" description="Disordered" evidence="1">
    <location>
        <begin position="524"/>
        <end position="1202"/>
    </location>
</feature>
<evidence type="ECO:0000256" key="1">
    <source>
        <dbReference type="SAM" id="MobiDB-lite"/>
    </source>
</evidence>
<feature type="compositionally biased region" description="Low complexity" evidence="1">
    <location>
        <begin position="320"/>
        <end position="335"/>
    </location>
</feature>
<dbReference type="SMART" id="SM00384">
    <property type="entry name" value="AT_hook"/>
    <property type="match status" value="3"/>
</dbReference>
<dbReference type="GO" id="GO:0003677">
    <property type="term" value="F:DNA binding"/>
    <property type="evidence" value="ECO:0007669"/>
    <property type="project" value="InterPro"/>
</dbReference>
<feature type="compositionally biased region" description="Acidic residues" evidence="1">
    <location>
        <begin position="977"/>
        <end position="986"/>
    </location>
</feature>
<feature type="compositionally biased region" description="Basic and acidic residues" evidence="1">
    <location>
        <begin position="1122"/>
        <end position="1134"/>
    </location>
</feature>
<feature type="compositionally biased region" description="Polar residues" evidence="1">
    <location>
        <begin position="560"/>
        <end position="572"/>
    </location>
</feature>
<feature type="region of interest" description="Disordered" evidence="1">
    <location>
        <begin position="415"/>
        <end position="453"/>
    </location>
</feature>
<feature type="compositionally biased region" description="Low complexity" evidence="1">
    <location>
        <begin position="199"/>
        <end position="209"/>
    </location>
</feature>
<protein>
    <submittedName>
        <fullName evidence="2">Uncharacterized protein</fullName>
    </submittedName>
</protein>
<feature type="region of interest" description="Disordered" evidence="1">
    <location>
        <begin position="120"/>
        <end position="386"/>
    </location>
</feature>
<feature type="compositionally biased region" description="Basic and acidic residues" evidence="1">
    <location>
        <begin position="928"/>
        <end position="957"/>
    </location>
</feature>
<dbReference type="AlphaFoldDB" id="A0A8H7H844"/>
<feature type="compositionally biased region" description="Acidic residues" evidence="1">
    <location>
        <begin position="668"/>
        <end position="686"/>
    </location>
</feature>
<name>A0A8H7H844_9AGAM</name>